<reference evidence="2" key="1">
    <citation type="submission" date="2022-11" db="UniProtKB">
        <authorList>
            <consortium name="WormBaseParasite"/>
        </authorList>
    </citation>
    <scope>IDENTIFICATION</scope>
</reference>
<organism evidence="1 2">
    <name type="scientific">Panagrolaimus sp. JU765</name>
    <dbReference type="NCBI Taxonomy" id="591449"/>
    <lineage>
        <taxon>Eukaryota</taxon>
        <taxon>Metazoa</taxon>
        <taxon>Ecdysozoa</taxon>
        <taxon>Nematoda</taxon>
        <taxon>Chromadorea</taxon>
        <taxon>Rhabditida</taxon>
        <taxon>Tylenchina</taxon>
        <taxon>Panagrolaimomorpha</taxon>
        <taxon>Panagrolaimoidea</taxon>
        <taxon>Panagrolaimidae</taxon>
        <taxon>Panagrolaimus</taxon>
    </lineage>
</organism>
<name>A0AC34RBT9_9BILA</name>
<protein>
    <submittedName>
        <fullName evidence="2">Uncharacterized protein</fullName>
    </submittedName>
</protein>
<accession>A0AC34RBT9</accession>
<dbReference type="WBParaSite" id="JU765_v2.g5399.t1">
    <property type="protein sequence ID" value="JU765_v2.g5399.t1"/>
    <property type="gene ID" value="JU765_v2.g5399"/>
</dbReference>
<evidence type="ECO:0000313" key="2">
    <source>
        <dbReference type="WBParaSite" id="JU765_v2.g5399.t1"/>
    </source>
</evidence>
<sequence length="165" mass="19092">MDGAEISFRTQTSEDKTVEVLLKYLGNNTFEVATYPYPSAKIKIDTRLDARKRQILKLSTTFSVMQEIEFCVTSSSNRTHPSFIGFLEETDQEFVIEGARPSDWLKVRIYPPNSQYVILHYTQQMLDKHFPRQSYPTDLERITKINNILGCQIKLTQAADLHKVI</sequence>
<proteinExistence type="predicted"/>
<dbReference type="Proteomes" id="UP000887576">
    <property type="component" value="Unplaced"/>
</dbReference>
<evidence type="ECO:0000313" key="1">
    <source>
        <dbReference type="Proteomes" id="UP000887576"/>
    </source>
</evidence>